<dbReference type="AlphaFoldDB" id="A0A841SUV4"/>
<sequence length="253" mass="28100">MKKILLSLLLCFSLVSTTTITDLGQKASADTTQINKYLGSITASKQSDGRFLVTYTIKEDFVNPSYEKMTFGYHWPNKYPVAGSTQELSKKKGTYTYYIPKPASYIGQLTFEINYNLTGSYQEAKKISTIFNFPAGNTVTYHTVTATEAGAAYVLIVGAPALAFEFNPGSKILKWIGRAYLGWSLYDGFSNSTGLANTFPMLKAGQYYKTTSWYTSDGYVHIKYEIWDTKAAFDKGVAASYTGTLSSPQFPYN</sequence>
<organism evidence="2 3">
    <name type="scientific">Cohnella thailandensis</name>
    <dbReference type="NCBI Taxonomy" id="557557"/>
    <lineage>
        <taxon>Bacteria</taxon>
        <taxon>Bacillati</taxon>
        <taxon>Bacillota</taxon>
        <taxon>Bacilli</taxon>
        <taxon>Bacillales</taxon>
        <taxon>Paenibacillaceae</taxon>
        <taxon>Cohnella</taxon>
    </lineage>
</organism>
<feature type="chain" id="PRO_5038799553" evidence="1">
    <location>
        <begin position="22"/>
        <end position="253"/>
    </location>
</feature>
<keyword evidence="1" id="KW-0732">Signal</keyword>
<dbReference type="RefSeq" id="WP_185120932.1">
    <property type="nucleotide sequence ID" value="NZ_JACJVQ010000014.1"/>
</dbReference>
<evidence type="ECO:0000313" key="3">
    <source>
        <dbReference type="Proteomes" id="UP000535838"/>
    </source>
</evidence>
<evidence type="ECO:0000256" key="1">
    <source>
        <dbReference type="SAM" id="SignalP"/>
    </source>
</evidence>
<accession>A0A841SUV4</accession>
<keyword evidence="3" id="KW-1185">Reference proteome</keyword>
<evidence type="ECO:0000313" key="2">
    <source>
        <dbReference type="EMBL" id="MBB6635694.1"/>
    </source>
</evidence>
<feature type="signal peptide" evidence="1">
    <location>
        <begin position="1"/>
        <end position="21"/>
    </location>
</feature>
<name>A0A841SUV4_9BACL</name>
<dbReference type="Proteomes" id="UP000535838">
    <property type="component" value="Unassembled WGS sequence"/>
</dbReference>
<reference evidence="2 3" key="1">
    <citation type="submission" date="2020-08" db="EMBL/GenBank/DDBJ databases">
        <title>Cohnella phylogeny.</title>
        <authorList>
            <person name="Dunlap C."/>
        </authorList>
    </citation>
    <scope>NUCLEOTIDE SEQUENCE [LARGE SCALE GENOMIC DNA]</scope>
    <source>
        <strain evidence="2 3">DSM 25241</strain>
    </source>
</reference>
<comment type="caution">
    <text evidence="2">The sequence shown here is derived from an EMBL/GenBank/DDBJ whole genome shotgun (WGS) entry which is preliminary data.</text>
</comment>
<dbReference type="EMBL" id="JACJVQ010000014">
    <property type="protein sequence ID" value="MBB6635694.1"/>
    <property type="molecule type" value="Genomic_DNA"/>
</dbReference>
<proteinExistence type="predicted"/>
<protein>
    <submittedName>
        <fullName evidence="2">Uncharacterized protein</fullName>
    </submittedName>
</protein>
<gene>
    <name evidence="2" type="ORF">H7B67_16360</name>
</gene>